<evidence type="ECO:0000256" key="4">
    <source>
        <dbReference type="ARBA" id="ARBA00023054"/>
    </source>
</evidence>
<dbReference type="AlphaFoldDB" id="A0A6I9V841"/>
<feature type="region of interest" description="Disordered" evidence="8">
    <location>
        <begin position="734"/>
        <end position="764"/>
    </location>
</feature>
<dbReference type="PROSITE" id="PS51741">
    <property type="entry name" value="F_BAR"/>
    <property type="match status" value="1"/>
</dbReference>
<dbReference type="Pfam" id="PF10291">
    <property type="entry name" value="muHD"/>
    <property type="match status" value="1"/>
</dbReference>
<dbReference type="Pfam" id="PF22699">
    <property type="entry name" value="GMIP-like_FCH"/>
    <property type="match status" value="1"/>
</dbReference>
<comment type="subcellular location">
    <subcellularLocation>
        <location evidence="1">Membrane</location>
        <location evidence="1">Clathrin-coated pit</location>
        <topology evidence="1">Peripheral membrane protein</topology>
        <orientation evidence="1">Cytoplasmic side</orientation>
    </subcellularLocation>
</comment>
<feature type="region of interest" description="Disordered" evidence="8">
    <location>
        <begin position="416"/>
        <end position="524"/>
    </location>
</feature>
<evidence type="ECO:0000256" key="2">
    <source>
        <dbReference type="ARBA" id="ARBA00011064"/>
    </source>
</evidence>
<dbReference type="PANTHER" id="PTHR23065">
    <property type="entry name" value="PROLINE-SERINE-THREONINE PHOSPHATASE INTERACTING PROTEIN 1"/>
    <property type="match status" value="1"/>
</dbReference>
<dbReference type="PROSITE" id="PS51072">
    <property type="entry name" value="MHD"/>
    <property type="match status" value="1"/>
</dbReference>
<dbReference type="Proteomes" id="UP001652620">
    <property type="component" value="Chromosome 2"/>
</dbReference>
<evidence type="ECO:0000313" key="12">
    <source>
        <dbReference type="RefSeq" id="XP_011208304.2"/>
    </source>
</evidence>
<feature type="compositionally biased region" description="Gly residues" evidence="8">
    <location>
        <begin position="564"/>
        <end position="573"/>
    </location>
</feature>
<dbReference type="GO" id="GO:0005905">
    <property type="term" value="C:clathrin-coated pit"/>
    <property type="evidence" value="ECO:0007669"/>
    <property type="project" value="UniProtKB-SubCell"/>
</dbReference>
<evidence type="ECO:0000259" key="10">
    <source>
        <dbReference type="PROSITE" id="PS51741"/>
    </source>
</evidence>
<dbReference type="CDD" id="cd07648">
    <property type="entry name" value="F-BAR_FCHO"/>
    <property type="match status" value="1"/>
</dbReference>
<dbReference type="InParanoid" id="A0A6I9V841"/>
<dbReference type="InterPro" id="IPR018808">
    <property type="entry name" value="Muniscin_C"/>
</dbReference>
<accession>A0A6I9V841</accession>
<name>A0A6I9V841_BACDO</name>
<reference evidence="11" key="1">
    <citation type="submission" date="2025-05" db="UniProtKB">
        <authorList>
            <consortium name="RefSeq"/>
        </authorList>
    </citation>
    <scope>NUCLEOTIDE SEQUENCE [LARGE SCALE GENOMIC DNA]</scope>
</reference>
<feature type="compositionally biased region" description="Polar residues" evidence="8">
    <location>
        <begin position="674"/>
        <end position="692"/>
    </location>
</feature>
<feature type="region of interest" description="Disordered" evidence="8">
    <location>
        <begin position="662"/>
        <end position="703"/>
    </location>
</feature>
<dbReference type="GO" id="GO:0072583">
    <property type="term" value="P:clathrin-dependent endocytosis"/>
    <property type="evidence" value="ECO:0007669"/>
    <property type="project" value="TreeGrafter"/>
</dbReference>
<dbReference type="InterPro" id="IPR054713">
    <property type="entry name" value="GMIP/FCHO2-like_FCH"/>
</dbReference>
<feature type="compositionally biased region" description="Low complexity" evidence="8">
    <location>
        <begin position="1092"/>
        <end position="1112"/>
    </location>
</feature>
<feature type="compositionally biased region" description="Low complexity" evidence="8">
    <location>
        <begin position="424"/>
        <end position="438"/>
    </location>
</feature>
<dbReference type="PANTHER" id="PTHR23065:SF15">
    <property type="entry name" value="AT02057P"/>
    <property type="match status" value="1"/>
</dbReference>
<evidence type="ECO:0000256" key="1">
    <source>
        <dbReference type="ARBA" id="ARBA00004283"/>
    </source>
</evidence>
<dbReference type="GO" id="GO:0030136">
    <property type="term" value="C:clathrin-coated vesicle"/>
    <property type="evidence" value="ECO:0007669"/>
    <property type="project" value="TreeGrafter"/>
</dbReference>
<evidence type="ECO:0000256" key="7">
    <source>
        <dbReference type="SAM" id="Coils"/>
    </source>
</evidence>
<keyword evidence="4 6" id="KW-0175">Coiled coil</keyword>
<dbReference type="InterPro" id="IPR027267">
    <property type="entry name" value="AH/BAR_dom_sf"/>
</dbReference>
<protein>
    <submittedName>
        <fullName evidence="12">F-BAR domain only protein 2 isoform X4</fullName>
    </submittedName>
</protein>
<proteinExistence type="inferred from homology"/>
<feature type="compositionally biased region" description="Polar residues" evidence="8">
    <location>
        <begin position="475"/>
        <end position="488"/>
    </location>
</feature>
<feature type="domain" description="F-BAR" evidence="10">
    <location>
        <begin position="3"/>
        <end position="249"/>
    </location>
</feature>
<dbReference type="GeneID" id="105229604"/>
<dbReference type="CDD" id="cd09265">
    <property type="entry name" value="AP_Syp1_like_MHD"/>
    <property type="match status" value="1"/>
</dbReference>
<feature type="domain" description="MHD" evidence="9">
    <location>
        <begin position="818"/>
        <end position="1086"/>
    </location>
</feature>
<keyword evidence="11" id="KW-1185">Reference proteome</keyword>
<feature type="region of interest" description="Disordered" evidence="8">
    <location>
        <begin position="552"/>
        <end position="618"/>
    </location>
</feature>
<evidence type="ECO:0000313" key="11">
    <source>
        <dbReference type="Proteomes" id="UP001652620"/>
    </source>
</evidence>
<evidence type="ECO:0000259" key="9">
    <source>
        <dbReference type="PROSITE" id="PS51072"/>
    </source>
</evidence>
<dbReference type="InterPro" id="IPR031160">
    <property type="entry name" value="F_BAR_dom"/>
</dbReference>
<feature type="compositionally biased region" description="Low complexity" evidence="8">
    <location>
        <begin position="662"/>
        <end position="673"/>
    </location>
</feature>
<gene>
    <name evidence="12" type="primary">LOC105229604</name>
</gene>
<feature type="compositionally biased region" description="Polar residues" evidence="8">
    <location>
        <begin position="734"/>
        <end position="752"/>
    </location>
</feature>
<dbReference type="Gene3D" id="1.20.1270.60">
    <property type="entry name" value="Arfaptin homology (AH) domain/BAR domain"/>
    <property type="match status" value="1"/>
</dbReference>
<feature type="compositionally biased region" description="Low complexity" evidence="8">
    <location>
        <begin position="511"/>
        <end position="522"/>
    </location>
</feature>
<feature type="compositionally biased region" description="Basic residues" evidence="8">
    <location>
        <begin position="450"/>
        <end position="464"/>
    </location>
</feature>
<evidence type="ECO:0000256" key="5">
    <source>
        <dbReference type="ARBA" id="ARBA00023176"/>
    </source>
</evidence>
<evidence type="ECO:0000256" key="8">
    <source>
        <dbReference type="SAM" id="MobiDB-lite"/>
    </source>
</evidence>
<dbReference type="RefSeq" id="XP_011208304.2">
    <property type="nucleotide sequence ID" value="XM_011210002.4"/>
</dbReference>
<dbReference type="OrthoDB" id="5593455at2759"/>
<dbReference type="FunCoup" id="A0A6I9V841">
    <property type="interactions" value="1253"/>
</dbReference>
<comment type="similarity">
    <text evidence="2">Belongs to the FCHO family.</text>
</comment>
<dbReference type="InterPro" id="IPR001060">
    <property type="entry name" value="FCH_dom"/>
</dbReference>
<reference evidence="12" key="2">
    <citation type="submission" date="2025-08" db="UniProtKB">
        <authorList>
            <consortium name="RefSeq"/>
        </authorList>
    </citation>
    <scope>IDENTIFICATION</scope>
    <source>
        <tissue evidence="12">Adult</tissue>
    </source>
</reference>
<evidence type="ECO:0000256" key="3">
    <source>
        <dbReference type="ARBA" id="ARBA00022583"/>
    </source>
</evidence>
<keyword evidence="3" id="KW-0254">Endocytosis</keyword>
<dbReference type="GO" id="GO:0005886">
    <property type="term" value="C:plasma membrane"/>
    <property type="evidence" value="ECO:0007669"/>
    <property type="project" value="TreeGrafter"/>
</dbReference>
<dbReference type="SUPFAM" id="SSF103657">
    <property type="entry name" value="BAR/IMD domain-like"/>
    <property type="match status" value="1"/>
</dbReference>
<feature type="coiled-coil region" evidence="7">
    <location>
        <begin position="135"/>
        <end position="182"/>
    </location>
</feature>
<sequence length="1112" mass="119376">MTVDFNDYFWGEKNNGFDVLYHNMKFGWVASKELSEFFREKSNIEEQNSKLMAKLAHKASTGTLNSTFAPVWTILRTSAEKLSTLHLQMVQKLTELVKDVAKYADELHKKHKTVKEEESHTLESVQAMQTSTAAVQKLRDLYASKVLELEKLRKDNASQKDIEKVEAKLRKLQDEYKSLLDKHNPIKNDFERRMTQTCKRFQEIEEVHLRQMKEFLSTFLEMLQNNHDMVGQVHSDFKRQFNDMTVDKLLEQFVLNKYTGLEKPEVPELEIIPLSIQQQSVSATRLNHPGGTTAAASNSNSATSIQGAISRITSGSISMDQRGSVGVEAGSLGSGGGGIGAVGGSGSGSNSLLNADDNILGMQASPRATSPILLNTAADVISGTSVSTAPAALLTNTSTNTSTVRSNFLNWFSSSIPSSKQQPANSNAGATAAATTANSGGGNFVSGILRSRRDKAKTKKSKKKKDGEAADNIQEEQQGSVDRANNSYDTDDINRMKTQNSSGSSAGGLGLSSASAPGSVDSSGGGAGALGVNISENIGSSSAGNAINATNNTNKNSSASGNGTASGGVGGTKAYGANEVDEDGYSKQPPKEIAWDENHDKTGSFYSDSDSDSDNDKPERRIHVKIKPLNNGQAPMSASVDELRATVENISLSPTSVFSTFNQQHSNQQLQQSRIASRQQSPEISNASTPTATVHPYAPLQSPTLSMSNNSRYADLGDIFSELGDVSASAPASATLSKSNSRQIPTPTSANSIAIPRPPSRRSEMVMAPSVAAARGRISPSPAMNRADSVGSLEFRTAIGGIGSSRGPSPLTIGISDTIPLAVAFHEIIHAYFRGSDESRCQVKISGDMMLSFPAGIVGLLANNPNPAKLGFRIKNVQNLENLLPNSKLVQIDRNQSSTFSTLLEFNMPALTALLRHQAEHNPNASYFNVDILKYQVRSKPGASSCPFQLVSYWKCEPTFTALKIDYKYNNHAMANASPLLNVTLSVPVNGLVRNVQSKPHSAWLGESNRLVWNFTDISQNSQDGGVGTLRARLELNDGPSIPALLTTQFNCEGTTLSGIEFELQGSGYRLSLVKRRFVSGKYVCEGDGVRSGATPTPPSVGSSSPFSAKSN</sequence>
<feature type="region of interest" description="Disordered" evidence="8">
    <location>
        <begin position="1089"/>
        <end position="1112"/>
    </location>
</feature>
<keyword evidence="5" id="KW-0168">Coated pit</keyword>
<organism evidence="11 12">
    <name type="scientific">Bactrocera dorsalis</name>
    <name type="common">Oriental fruit fly</name>
    <name type="synonym">Dacus dorsalis</name>
    <dbReference type="NCBI Taxonomy" id="27457"/>
    <lineage>
        <taxon>Eukaryota</taxon>
        <taxon>Metazoa</taxon>
        <taxon>Ecdysozoa</taxon>
        <taxon>Arthropoda</taxon>
        <taxon>Hexapoda</taxon>
        <taxon>Insecta</taxon>
        <taxon>Pterygota</taxon>
        <taxon>Neoptera</taxon>
        <taxon>Endopterygota</taxon>
        <taxon>Diptera</taxon>
        <taxon>Brachycera</taxon>
        <taxon>Muscomorpha</taxon>
        <taxon>Tephritoidea</taxon>
        <taxon>Tephritidae</taxon>
        <taxon>Bactrocera</taxon>
        <taxon>Bactrocera</taxon>
    </lineage>
</organism>
<evidence type="ECO:0000256" key="6">
    <source>
        <dbReference type="PROSITE-ProRule" id="PRU01077"/>
    </source>
</evidence>
<dbReference type="InterPro" id="IPR028565">
    <property type="entry name" value="MHD"/>
</dbReference>
<dbReference type="GO" id="GO:0048268">
    <property type="term" value="P:clathrin coat assembly"/>
    <property type="evidence" value="ECO:0007669"/>
    <property type="project" value="TreeGrafter"/>
</dbReference>
<keyword evidence="5" id="KW-0472">Membrane</keyword>
<feature type="compositionally biased region" description="Basic and acidic residues" evidence="8">
    <location>
        <begin position="589"/>
        <end position="602"/>
    </location>
</feature>
<feature type="compositionally biased region" description="Low complexity" evidence="8">
    <location>
        <begin position="552"/>
        <end position="563"/>
    </location>
</feature>
<dbReference type="SMART" id="SM00055">
    <property type="entry name" value="FCH"/>
    <property type="match status" value="1"/>
</dbReference>